<dbReference type="OrthoDB" id="9797020at2"/>
<dbReference type="PRINTS" id="PR00080">
    <property type="entry name" value="SDRFAMILY"/>
</dbReference>
<keyword evidence="2" id="KW-0560">Oxidoreductase</keyword>
<dbReference type="Pfam" id="PF00106">
    <property type="entry name" value="adh_short"/>
    <property type="match status" value="1"/>
</dbReference>
<dbReference type="Gene3D" id="3.40.50.720">
    <property type="entry name" value="NAD(P)-binding Rossmann-like Domain"/>
    <property type="match status" value="1"/>
</dbReference>
<name>A0A062UDA2_9PROT</name>
<dbReference type="EMBL" id="AWFG01000017">
    <property type="protein sequence ID" value="KCZ59320.1"/>
    <property type="molecule type" value="Genomic_DNA"/>
</dbReference>
<dbReference type="SMART" id="SM00822">
    <property type="entry name" value="PKS_KR"/>
    <property type="match status" value="1"/>
</dbReference>
<dbReference type="SUPFAM" id="SSF51735">
    <property type="entry name" value="NAD(P)-binding Rossmann-fold domains"/>
    <property type="match status" value="1"/>
</dbReference>
<dbReference type="Proteomes" id="UP000027190">
    <property type="component" value="Unassembled WGS sequence"/>
</dbReference>
<keyword evidence="3" id="KW-0520">NAD</keyword>
<dbReference type="GeneID" id="92498557"/>
<sequence>MPKLSGSSVLITGGATGIGRAVVHHFVEEGARLCVLCVNDEQASSLRGEFGAEVETVIGDVRSLADNQRAAALAVERFGGLNTFIGNAGIWDFITPLEAQDEEKLERVCDDIFGVNVKGYALGAYACLPALRQSKGSIIFTASSSSFFTGGGGPLYVASKHAVIGLIKQLAKEVAPDVRVNGVAPGGTITNLSGSPSSEHAKSQMAEIPEIDKLLEGMTPLGFAAKPEDHVALYALLACPVSARYVTGTTILSDGGIGVG</sequence>
<dbReference type="PROSITE" id="PS00061">
    <property type="entry name" value="ADH_SHORT"/>
    <property type="match status" value="1"/>
</dbReference>
<dbReference type="PANTHER" id="PTHR24321">
    <property type="entry name" value="DEHYDROGENASES, SHORT CHAIN"/>
    <property type="match status" value="1"/>
</dbReference>
<dbReference type="eggNOG" id="COG1028">
    <property type="taxonomic scope" value="Bacteria"/>
</dbReference>
<dbReference type="NCBIfam" id="NF004849">
    <property type="entry name" value="PRK06200.1"/>
    <property type="match status" value="1"/>
</dbReference>
<dbReference type="InterPro" id="IPR036291">
    <property type="entry name" value="NAD(P)-bd_dom_sf"/>
</dbReference>
<dbReference type="RefSeq" id="WP_034738352.1">
    <property type="nucleotide sequence ID" value="NZ_AWFG01000017.1"/>
</dbReference>
<evidence type="ECO:0000256" key="3">
    <source>
        <dbReference type="ARBA" id="ARBA00023027"/>
    </source>
</evidence>
<comment type="caution">
    <text evidence="6">The sequence shown here is derived from an EMBL/GenBank/DDBJ whole genome shotgun (WGS) entry which is preliminary data.</text>
</comment>
<dbReference type="GO" id="GO:0016491">
    <property type="term" value="F:oxidoreductase activity"/>
    <property type="evidence" value="ECO:0007669"/>
    <property type="project" value="UniProtKB-KW"/>
</dbReference>
<dbReference type="STRING" id="1280947.HY30_15100"/>
<accession>A0A062UDA2</accession>
<evidence type="ECO:0000313" key="7">
    <source>
        <dbReference type="Proteomes" id="UP000027190"/>
    </source>
</evidence>
<evidence type="ECO:0000259" key="5">
    <source>
        <dbReference type="SMART" id="SM00822"/>
    </source>
</evidence>
<dbReference type="AlphaFoldDB" id="A0A062UDA2"/>
<gene>
    <name evidence="6" type="ORF">HY30_15100</name>
</gene>
<dbReference type="InterPro" id="IPR020904">
    <property type="entry name" value="Sc_DH/Rdtase_CS"/>
</dbReference>
<dbReference type="InterPro" id="IPR057326">
    <property type="entry name" value="KR_dom"/>
</dbReference>
<dbReference type="PANTHER" id="PTHR24321:SF8">
    <property type="entry name" value="ESTRADIOL 17-BETA-DEHYDROGENASE 8-RELATED"/>
    <property type="match status" value="1"/>
</dbReference>
<proteinExistence type="inferred from homology"/>
<comment type="similarity">
    <text evidence="1 4">Belongs to the short-chain dehydrogenases/reductases (SDR) family.</text>
</comment>
<dbReference type="PRINTS" id="PR00081">
    <property type="entry name" value="GDHRDH"/>
</dbReference>
<protein>
    <recommendedName>
        <fullName evidence="5">Ketoreductase domain-containing protein</fullName>
    </recommendedName>
</protein>
<evidence type="ECO:0000256" key="1">
    <source>
        <dbReference type="ARBA" id="ARBA00006484"/>
    </source>
</evidence>
<evidence type="ECO:0000256" key="4">
    <source>
        <dbReference type="RuleBase" id="RU000363"/>
    </source>
</evidence>
<reference evidence="6 7" key="1">
    <citation type="journal article" date="2014" name="Antonie Van Leeuwenhoek">
        <title>Hyphomonas beringensis sp. nov. and Hyphomonas chukchiensis sp. nov., isolated from surface seawater of the Bering Sea and Chukchi Sea.</title>
        <authorList>
            <person name="Li C."/>
            <person name="Lai Q."/>
            <person name="Li G."/>
            <person name="Dong C."/>
            <person name="Wang J."/>
            <person name="Liao Y."/>
            <person name="Shao Z."/>
        </authorList>
    </citation>
    <scope>NUCLEOTIDE SEQUENCE [LARGE SCALE GENOMIC DNA]</scope>
    <source>
        <strain evidence="6 7">BH-BN04-4</strain>
    </source>
</reference>
<keyword evidence="7" id="KW-1185">Reference proteome</keyword>
<organism evidence="6 7">
    <name type="scientific">Hyphomonas chukchiensis</name>
    <dbReference type="NCBI Taxonomy" id="1280947"/>
    <lineage>
        <taxon>Bacteria</taxon>
        <taxon>Pseudomonadati</taxon>
        <taxon>Pseudomonadota</taxon>
        <taxon>Alphaproteobacteria</taxon>
        <taxon>Hyphomonadales</taxon>
        <taxon>Hyphomonadaceae</taxon>
        <taxon>Hyphomonas</taxon>
    </lineage>
</organism>
<dbReference type="PATRIC" id="fig|1280947.3.peg.1338"/>
<evidence type="ECO:0000256" key="2">
    <source>
        <dbReference type="ARBA" id="ARBA00023002"/>
    </source>
</evidence>
<evidence type="ECO:0000313" key="6">
    <source>
        <dbReference type="EMBL" id="KCZ59320.1"/>
    </source>
</evidence>
<feature type="domain" description="Ketoreductase" evidence="5">
    <location>
        <begin position="7"/>
        <end position="195"/>
    </location>
</feature>
<dbReference type="InterPro" id="IPR002347">
    <property type="entry name" value="SDR_fam"/>
</dbReference>